<keyword evidence="6" id="KW-1185">Reference proteome</keyword>
<dbReference type="InterPro" id="IPR036291">
    <property type="entry name" value="NAD(P)-bd_dom_sf"/>
</dbReference>
<dbReference type="Gene3D" id="3.40.50.720">
    <property type="entry name" value="NAD(P)-binding Rossmann-like Domain"/>
    <property type="match status" value="1"/>
</dbReference>
<dbReference type="RefSeq" id="WP_093342241.1">
    <property type="nucleotide sequence ID" value="NZ_FOUY01000011.1"/>
</dbReference>
<proteinExistence type="inferred from homology"/>
<organism evidence="5 6">
    <name type="scientific">Pseudonocardia ammonioxydans</name>
    <dbReference type="NCBI Taxonomy" id="260086"/>
    <lineage>
        <taxon>Bacteria</taxon>
        <taxon>Bacillati</taxon>
        <taxon>Actinomycetota</taxon>
        <taxon>Actinomycetes</taxon>
        <taxon>Pseudonocardiales</taxon>
        <taxon>Pseudonocardiaceae</taxon>
        <taxon>Pseudonocardia</taxon>
    </lineage>
</organism>
<dbReference type="InterPro" id="IPR057326">
    <property type="entry name" value="KR_dom"/>
</dbReference>
<evidence type="ECO:0000256" key="1">
    <source>
        <dbReference type="ARBA" id="ARBA00006484"/>
    </source>
</evidence>
<dbReference type="PRINTS" id="PR00080">
    <property type="entry name" value="SDRFAMILY"/>
</dbReference>
<dbReference type="GO" id="GO:0016491">
    <property type="term" value="F:oxidoreductase activity"/>
    <property type="evidence" value="ECO:0007669"/>
    <property type="project" value="UniProtKB-KW"/>
</dbReference>
<comment type="similarity">
    <text evidence="1 3">Belongs to the short-chain dehydrogenases/reductases (SDR) family.</text>
</comment>
<dbReference type="SMART" id="SM00822">
    <property type="entry name" value="PKS_KR"/>
    <property type="match status" value="1"/>
</dbReference>
<protein>
    <submittedName>
        <fullName evidence="5">Short-chain dehydrogenase</fullName>
    </submittedName>
</protein>
<accession>A0A1I4XNE7</accession>
<dbReference type="PANTHER" id="PTHR44196:SF1">
    <property type="entry name" value="DEHYDROGENASE_REDUCTASE SDR FAMILY MEMBER 7B"/>
    <property type="match status" value="1"/>
</dbReference>
<name>A0A1I4XNE7_PSUAM</name>
<dbReference type="PANTHER" id="PTHR44196">
    <property type="entry name" value="DEHYDROGENASE/REDUCTASE SDR FAMILY MEMBER 7B"/>
    <property type="match status" value="1"/>
</dbReference>
<sequence>MDIRDGVVVVTGASSGIGRETALALAHAGAHPVLLARRRGALDEVAERCRRHGARPVVAPADVTDGEAVQQVADTALQRHGRLDGWVNAASVMEFGTVLDVPPEDVRRVLDVNLMGAVHGCRAALPPMIAEGRGAVVNVSSILGVIALPFGAGYTMTKFGLRGLGVSLRQELRLNEVTGVGVSTVLPAAVDTPIWSAAGNRTARTPHPPPPVADPGDVAQAVLERLRVPRRETVVGALPARALVYAHAFLPEVVERVFATVFDMIGLRGDGPARPGAGNLFAPVHAVDQEASCSRASLSRASMRCRSRKP</sequence>
<dbReference type="GO" id="GO:0016020">
    <property type="term" value="C:membrane"/>
    <property type="evidence" value="ECO:0007669"/>
    <property type="project" value="TreeGrafter"/>
</dbReference>
<gene>
    <name evidence="5" type="ORF">SAMN05216207_1011154</name>
</gene>
<dbReference type="Pfam" id="PF00106">
    <property type="entry name" value="adh_short"/>
    <property type="match status" value="1"/>
</dbReference>
<evidence type="ECO:0000259" key="4">
    <source>
        <dbReference type="SMART" id="SM00822"/>
    </source>
</evidence>
<dbReference type="InterPro" id="IPR020904">
    <property type="entry name" value="Sc_DH/Rdtase_CS"/>
</dbReference>
<dbReference type="Proteomes" id="UP000199614">
    <property type="component" value="Unassembled WGS sequence"/>
</dbReference>
<dbReference type="STRING" id="260086.SAMN05216207_1011154"/>
<keyword evidence="2" id="KW-0560">Oxidoreductase</keyword>
<evidence type="ECO:0000256" key="2">
    <source>
        <dbReference type="ARBA" id="ARBA00023002"/>
    </source>
</evidence>
<dbReference type="EMBL" id="FOUY01000011">
    <property type="protein sequence ID" value="SFN27322.1"/>
    <property type="molecule type" value="Genomic_DNA"/>
</dbReference>
<evidence type="ECO:0000313" key="6">
    <source>
        <dbReference type="Proteomes" id="UP000199614"/>
    </source>
</evidence>
<evidence type="ECO:0000256" key="3">
    <source>
        <dbReference type="RuleBase" id="RU000363"/>
    </source>
</evidence>
<evidence type="ECO:0000313" key="5">
    <source>
        <dbReference type="EMBL" id="SFN27322.1"/>
    </source>
</evidence>
<feature type="domain" description="Ketoreductase" evidence="4">
    <location>
        <begin position="6"/>
        <end position="180"/>
    </location>
</feature>
<dbReference type="PRINTS" id="PR00081">
    <property type="entry name" value="GDHRDH"/>
</dbReference>
<dbReference type="SUPFAM" id="SSF51735">
    <property type="entry name" value="NAD(P)-binding Rossmann-fold domains"/>
    <property type="match status" value="1"/>
</dbReference>
<dbReference type="AlphaFoldDB" id="A0A1I4XNE7"/>
<reference evidence="5 6" key="1">
    <citation type="submission" date="2016-10" db="EMBL/GenBank/DDBJ databases">
        <authorList>
            <person name="de Groot N.N."/>
        </authorList>
    </citation>
    <scope>NUCLEOTIDE SEQUENCE [LARGE SCALE GENOMIC DNA]</scope>
    <source>
        <strain evidence="5 6">CGMCC 4.1877</strain>
    </source>
</reference>
<dbReference type="PROSITE" id="PS00061">
    <property type="entry name" value="ADH_SHORT"/>
    <property type="match status" value="1"/>
</dbReference>
<dbReference type="InterPro" id="IPR002347">
    <property type="entry name" value="SDR_fam"/>
</dbReference>
<dbReference type="OrthoDB" id="5242868at2"/>